<dbReference type="OrthoDB" id="5509294at2"/>
<proteinExistence type="predicted"/>
<gene>
    <name evidence="1" type="ORF">FDQ92_12180</name>
</gene>
<organism evidence="1 2">
    <name type="scientific">Desulfoglaeba alkanexedens ALDC</name>
    <dbReference type="NCBI Taxonomy" id="980445"/>
    <lineage>
        <taxon>Bacteria</taxon>
        <taxon>Pseudomonadati</taxon>
        <taxon>Thermodesulfobacteriota</taxon>
        <taxon>Syntrophobacteria</taxon>
        <taxon>Syntrophobacterales</taxon>
        <taxon>Syntrophobacteraceae</taxon>
        <taxon>Desulfoglaeba</taxon>
    </lineage>
</organism>
<dbReference type="Proteomes" id="UP000298602">
    <property type="component" value="Chromosome"/>
</dbReference>
<reference evidence="1 2" key="2">
    <citation type="submission" date="2019-05" db="EMBL/GenBank/DDBJ databases">
        <authorList>
            <person name="Suflita J.M."/>
            <person name="Marks C.R."/>
        </authorList>
    </citation>
    <scope>NUCLEOTIDE SEQUENCE [LARGE SCALE GENOMIC DNA]</scope>
    <source>
        <strain evidence="1 2">ALDC</strain>
    </source>
</reference>
<protein>
    <submittedName>
        <fullName evidence="1">Uncharacterized protein</fullName>
    </submittedName>
</protein>
<dbReference type="RefSeq" id="WP_137425146.1">
    <property type="nucleotide sequence ID" value="NZ_CP040098.1"/>
</dbReference>
<dbReference type="KEGG" id="dax:FDQ92_12180"/>
<evidence type="ECO:0000313" key="2">
    <source>
        <dbReference type="Proteomes" id="UP000298602"/>
    </source>
</evidence>
<evidence type="ECO:0000313" key="1">
    <source>
        <dbReference type="EMBL" id="QCQ22863.1"/>
    </source>
</evidence>
<keyword evidence="2" id="KW-1185">Reference proteome</keyword>
<accession>A0A4P8L563</accession>
<sequence length="178" mass="21126">MERVPFSLEEIEVLRNAIDISEELIGDRYRISTSDWKRYRYDIQSLCQLAVDEVTDFAFAQILRYTRHPDEKPLASRHGDYFKICLQDHVILNVLRRDPKIRLLPLAAYIVAHELIHVIRFATFVQRYDAALREREEEERRVHALTYELLKDRKIEGLKEVLAAFSDCRAMETFLTRS</sequence>
<dbReference type="EMBL" id="CP040098">
    <property type="protein sequence ID" value="QCQ22863.1"/>
    <property type="molecule type" value="Genomic_DNA"/>
</dbReference>
<reference evidence="1 2" key="1">
    <citation type="submission" date="2019-05" db="EMBL/GenBank/DDBJ databases">
        <title>The Complete Genome Sequence of the n-alkane-degrading Desulfoglaeba alkanexedens ALDC reveals multiple alkylsuccinate synthase gene clusters.</title>
        <authorList>
            <person name="Callaghan A.V."/>
            <person name="Davidova I.A."/>
            <person name="Duncan K.E."/>
            <person name="Morris B."/>
            <person name="McInerney M.J."/>
        </authorList>
    </citation>
    <scope>NUCLEOTIDE SEQUENCE [LARGE SCALE GENOMIC DNA]</scope>
    <source>
        <strain evidence="1 2">ALDC</strain>
    </source>
</reference>
<name>A0A4P8L563_9BACT</name>
<dbReference type="AlphaFoldDB" id="A0A4P8L563"/>